<dbReference type="EMBL" id="FOVH01000016">
    <property type="protein sequence ID" value="SFP67763.1"/>
    <property type="molecule type" value="Genomic_DNA"/>
</dbReference>
<dbReference type="OrthoDB" id="573392at2"/>
<gene>
    <name evidence="2" type="ORF">SAMN04489713_116101</name>
</gene>
<name>A0A1I5SAM2_9ACTN</name>
<organism evidence="2 3">
    <name type="scientific">Actinomadura madurae</name>
    <dbReference type="NCBI Taxonomy" id="1993"/>
    <lineage>
        <taxon>Bacteria</taxon>
        <taxon>Bacillati</taxon>
        <taxon>Actinomycetota</taxon>
        <taxon>Actinomycetes</taxon>
        <taxon>Streptosporangiales</taxon>
        <taxon>Thermomonosporaceae</taxon>
        <taxon>Actinomadura</taxon>
    </lineage>
</organism>
<dbReference type="STRING" id="1993.SAMN04489713_116101"/>
<evidence type="ECO:0000313" key="3">
    <source>
        <dbReference type="Proteomes" id="UP000183413"/>
    </source>
</evidence>
<dbReference type="eggNOG" id="COG3383">
    <property type="taxonomic scope" value="Bacteria"/>
</dbReference>
<dbReference type="InterPro" id="IPR036010">
    <property type="entry name" value="2Fe-2S_ferredoxin-like_sf"/>
</dbReference>
<keyword evidence="1" id="KW-0560">Oxidoreductase</keyword>
<dbReference type="GO" id="GO:0051536">
    <property type="term" value="F:iron-sulfur cluster binding"/>
    <property type="evidence" value="ECO:0007669"/>
    <property type="project" value="InterPro"/>
</dbReference>
<proteinExistence type="predicted"/>
<evidence type="ECO:0000313" key="2">
    <source>
        <dbReference type="EMBL" id="SFP67763.1"/>
    </source>
</evidence>
<dbReference type="GO" id="GO:0016491">
    <property type="term" value="F:oxidoreductase activity"/>
    <property type="evidence" value="ECO:0007669"/>
    <property type="project" value="UniProtKB-KW"/>
</dbReference>
<keyword evidence="3" id="KW-1185">Reference proteome</keyword>
<reference evidence="2 3" key="1">
    <citation type="submission" date="2016-10" db="EMBL/GenBank/DDBJ databases">
        <authorList>
            <person name="de Groot N.N."/>
        </authorList>
    </citation>
    <scope>NUCLEOTIDE SEQUENCE [LARGE SCALE GENOMIC DNA]</scope>
    <source>
        <strain evidence="2 3">DSM 43067</strain>
    </source>
</reference>
<dbReference type="Gene3D" id="3.10.20.440">
    <property type="entry name" value="2Fe-2S iron-sulphur cluster binding domain, sarcosine oxidase, alpha subunit, N-terminal domain"/>
    <property type="match status" value="1"/>
</dbReference>
<dbReference type="AlphaFoldDB" id="A0A1I5SAM2"/>
<dbReference type="InterPro" id="IPR042204">
    <property type="entry name" value="2Fe-2S-bd_N"/>
</dbReference>
<dbReference type="SUPFAM" id="SSF54292">
    <property type="entry name" value="2Fe-2S ferredoxin-like"/>
    <property type="match status" value="1"/>
</dbReference>
<sequence length="86" mass="9116">MSADTVPVTIDGDVHRARTGDTVAATLLRRPVRAWRRTNGGDLRGLFCGIGVCFDCTLTVDGEPHVRACLTPVRAGMVIETHGGAV</sequence>
<dbReference type="InParanoid" id="A0A1I5SAM2"/>
<dbReference type="Proteomes" id="UP000183413">
    <property type="component" value="Unassembled WGS sequence"/>
</dbReference>
<accession>A0A1I5SAM2</accession>
<evidence type="ECO:0000256" key="1">
    <source>
        <dbReference type="ARBA" id="ARBA00023002"/>
    </source>
</evidence>
<protein>
    <submittedName>
        <fullName evidence="2">2Fe-2S iron-sulfur cluster binding domain-containing protein</fullName>
    </submittedName>
</protein>
<dbReference type="Pfam" id="PF13510">
    <property type="entry name" value="Fer2_4"/>
    <property type="match status" value="1"/>
</dbReference>